<dbReference type="AlphaFoldDB" id="A0A3S9XCB6"/>
<protein>
    <submittedName>
        <fullName evidence="5">EAL domain-containing protein</fullName>
    </submittedName>
</protein>
<reference evidence="6" key="1">
    <citation type="submission" date="2018-06" db="EMBL/GenBank/DDBJ databases">
        <title>Complete genome of Pseudomonas insecticola strain QZS01.</title>
        <authorList>
            <person name="Wang J."/>
            <person name="Su Q."/>
        </authorList>
    </citation>
    <scope>NUCLEOTIDE SEQUENCE [LARGE SCALE GENOMIC DNA]</scope>
    <source>
        <strain evidence="6">QZS01</strain>
    </source>
</reference>
<name>A0A3S9XCB6_9GAMM</name>
<evidence type="ECO:0000259" key="2">
    <source>
        <dbReference type="PROSITE" id="PS50113"/>
    </source>
</evidence>
<evidence type="ECO:0000259" key="4">
    <source>
        <dbReference type="PROSITE" id="PS50887"/>
    </source>
</evidence>
<dbReference type="InterPro" id="IPR029787">
    <property type="entry name" value="Nucleotide_cyclase"/>
</dbReference>
<dbReference type="NCBIfam" id="TIGR00254">
    <property type="entry name" value="GGDEF"/>
    <property type="match status" value="1"/>
</dbReference>
<evidence type="ECO:0000313" key="5">
    <source>
        <dbReference type="EMBL" id="AZS50026.1"/>
    </source>
</evidence>
<dbReference type="Gene3D" id="3.30.70.270">
    <property type="match status" value="1"/>
</dbReference>
<dbReference type="PANTHER" id="PTHR44757">
    <property type="entry name" value="DIGUANYLATE CYCLASE DGCP"/>
    <property type="match status" value="1"/>
</dbReference>
<dbReference type="SMART" id="SM00267">
    <property type="entry name" value="GGDEF"/>
    <property type="match status" value="1"/>
</dbReference>
<dbReference type="KEGG" id="emo:DM558_04205"/>
<dbReference type="EMBL" id="CP029822">
    <property type="protein sequence ID" value="AZS50026.1"/>
    <property type="molecule type" value="Genomic_DNA"/>
</dbReference>
<dbReference type="Pfam" id="PF13426">
    <property type="entry name" value="PAS_9"/>
    <property type="match status" value="1"/>
</dbReference>
<feature type="domain" description="GGDEF" evidence="4">
    <location>
        <begin position="165"/>
        <end position="297"/>
    </location>
</feature>
<proteinExistence type="predicted"/>
<dbReference type="RefSeq" id="WP_127162181.1">
    <property type="nucleotide sequence ID" value="NZ_CP029822.1"/>
</dbReference>
<dbReference type="InterPro" id="IPR000014">
    <property type="entry name" value="PAS"/>
</dbReference>
<dbReference type="PROSITE" id="PS50883">
    <property type="entry name" value="EAL"/>
    <property type="match status" value="1"/>
</dbReference>
<feature type="domain" description="PAC" evidence="2">
    <location>
        <begin position="82"/>
        <end position="134"/>
    </location>
</feature>
<dbReference type="SMART" id="SM00052">
    <property type="entry name" value="EAL"/>
    <property type="match status" value="1"/>
</dbReference>
<dbReference type="SUPFAM" id="SSF141868">
    <property type="entry name" value="EAL domain-like"/>
    <property type="match status" value="1"/>
</dbReference>
<dbReference type="SUPFAM" id="SSF55073">
    <property type="entry name" value="Nucleotide cyclase"/>
    <property type="match status" value="1"/>
</dbReference>
<feature type="domain" description="PAS" evidence="1">
    <location>
        <begin position="7"/>
        <end position="80"/>
    </location>
</feature>
<dbReference type="Gene3D" id="3.30.450.20">
    <property type="entry name" value="PAS domain"/>
    <property type="match status" value="1"/>
</dbReference>
<sequence length="548" mass="62879">MNSQYLTDISYRHFIESVQDYAIYILNLEGIVVSWNIGAERAKGYTDSEIIGKYYGIFYSLDDQILKIPAQNLDYALKQGHFEGEGWRYKKDGNRFWAHVVIDPIYDYKGALEGFTKITKNITEQKNFLDKISYLAKYDTLTDTFSRNEFFNIAQTNINDLPQNNKLAICLLGVDTLKEIINNRGYRTGDKLAKNIADKIKQNLLPDEILARFSNDQFIALKIFDNKEDITHFYRRIYGCTNNIYSIDDQDFLITVAIGASIYPGDANNLIDLVNNAETAMIRAHKKINDRICCYDKKVDGKTQEIKMLAHDMSTAIEKNELFILYQRKYSLLHNDTSGYEALLRWQHPTLGLISPDTFIPVAEDTRKIIPLGYWILETVCKEVLTYKINKKVSVNLSPIQLKDPNFIENVSRILETTGYPTEQLELEVTETAFINDQTNTFKQLKELQAMGISISLDDFGTGYSSLKLLHDFKFDCIKLDRSFINDIEYNKKSVTFLQSIISLVNSIHLPLIAEGVENEVQLNTLKSIGCLEIQGYIFGKPEPLKEA</sequence>
<dbReference type="InterPro" id="IPR000160">
    <property type="entry name" value="GGDEF_dom"/>
</dbReference>
<dbReference type="PANTHER" id="PTHR44757:SF2">
    <property type="entry name" value="BIOFILM ARCHITECTURE MAINTENANCE PROTEIN MBAA"/>
    <property type="match status" value="1"/>
</dbReference>
<dbReference type="InterPro" id="IPR035919">
    <property type="entry name" value="EAL_sf"/>
</dbReference>
<dbReference type="Pfam" id="PF00563">
    <property type="entry name" value="EAL"/>
    <property type="match status" value="1"/>
</dbReference>
<dbReference type="CDD" id="cd01949">
    <property type="entry name" value="GGDEF"/>
    <property type="match status" value="1"/>
</dbReference>
<dbReference type="InterPro" id="IPR001633">
    <property type="entry name" value="EAL_dom"/>
</dbReference>
<dbReference type="InterPro" id="IPR000700">
    <property type="entry name" value="PAS-assoc_C"/>
</dbReference>
<dbReference type="CDD" id="cd01948">
    <property type="entry name" value="EAL"/>
    <property type="match status" value="1"/>
</dbReference>
<dbReference type="Pfam" id="PF00990">
    <property type="entry name" value="GGDEF"/>
    <property type="match status" value="1"/>
</dbReference>
<organism evidence="5 6">
    <name type="scientific">Entomomonas moraniae</name>
    <dbReference type="NCBI Taxonomy" id="2213226"/>
    <lineage>
        <taxon>Bacteria</taxon>
        <taxon>Pseudomonadati</taxon>
        <taxon>Pseudomonadota</taxon>
        <taxon>Gammaproteobacteria</taxon>
        <taxon>Pseudomonadales</taxon>
        <taxon>Pseudomonadaceae</taxon>
        <taxon>Entomomonas</taxon>
    </lineage>
</organism>
<dbReference type="Proteomes" id="UP000273143">
    <property type="component" value="Chromosome"/>
</dbReference>
<gene>
    <name evidence="5" type="ORF">DM558_04205</name>
</gene>
<dbReference type="InterPro" id="IPR052155">
    <property type="entry name" value="Biofilm_reg_signaling"/>
</dbReference>
<dbReference type="CDD" id="cd00130">
    <property type="entry name" value="PAS"/>
    <property type="match status" value="1"/>
</dbReference>
<accession>A0A3S9XCB6</accession>
<dbReference type="PROSITE" id="PS50887">
    <property type="entry name" value="GGDEF"/>
    <property type="match status" value="1"/>
</dbReference>
<dbReference type="InterPro" id="IPR043128">
    <property type="entry name" value="Rev_trsase/Diguanyl_cyclase"/>
</dbReference>
<evidence type="ECO:0000259" key="1">
    <source>
        <dbReference type="PROSITE" id="PS50112"/>
    </source>
</evidence>
<dbReference type="PROSITE" id="PS50112">
    <property type="entry name" value="PAS"/>
    <property type="match status" value="1"/>
</dbReference>
<evidence type="ECO:0000313" key="6">
    <source>
        <dbReference type="Proteomes" id="UP000273143"/>
    </source>
</evidence>
<dbReference type="NCBIfam" id="TIGR00229">
    <property type="entry name" value="sensory_box"/>
    <property type="match status" value="1"/>
</dbReference>
<feature type="domain" description="EAL" evidence="3">
    <location>
        <begin position="306"/>
        <end position="548"/>
    </location>
</feature>
<evidence type="ECO:0000259" key="3">
    <source>
        <dbReference type="PROSITE" id="PS50883"/>
    </source>
</evidence>
<dbReference type="Gene3D" id="3.20.20.450">
    <property type="entry name" value="EAL domain"/>
    <property type="match status" value="1"/>
</dbReference>
<dbReference type="PROSITE" id="PS50113">
    <property type="entry name" value="PAC"/>
    <property type="match status" value="1"/>
</dbReference>
<dbReference type="SUPFAM" id="SSF55785">
    <property type="entry name" value="PYP-like sensor domain (PAS domain)"/>
    <property type="match status" value="1"/>
</dbReference>
<keyword evidence="6" id="KW-1185">Reference proteome</keyword>
<dbReference type="InterPro" id="IPR035965">
    <property type="entry name" value="PAS-like_dom_sf"/>
</dbReference>